<gene>
    <name evidence="2" type="ORF">EZS28_027819</name>
</gene>
<evidence type="ECO:0000256" key="1">
    <source>
        <dbReference type="SAM" id="MobiDB-lite"/>
    </source>
</evidence>
<proteinExistence type="predicted"/>
<dbReference type="EMBL" id="SNRW01010377">
    <property type="protein sequence ID" value="KAA6376656.1"/>
    <property type="molecule type" value="Genomic_DNA"/>
</dbReference>
<name>A0A5J4V108_9EUKA</name>
<reference evidence="2 3" key="1">
    <citation type="submission" date="2019-03" db="EMBL/GenBank/DDBJ databases">
        <title>Single cell metagenomics reveals metabolic interactions within the superorganism composed of flagellate Streblomastix strix and complex community of Bacteroidetes bacteria on its surface.</title>
        <authorList>
            <person name="Treitli S.C."/>
            <person name="Kolisko M."/>
            <person name="Husnik F."/>
            <person name="Keeling P."/>
            <person name="Hampl V."/>
        </authorList>
    </citation>
    <scope>NUCLEOTIDE SEQUENCE [LARGE SCALE GENOMIC DNA]</scope>
    <source>
        <strain evidence="2">ST1C</strain>
    </source>
</reference>
<evidence type="ECO:0000313" key="3">
    <source>
        <dbReference type="Proteomes" id="UP000324800"/>
    </source>
</evidence>
<feature type="compositionally biased region" description="Polar residues" evidence="1">
    <location>
        <begin position="21"/>
        <end position="50"/>
    </location>
</feature>
<feature type="non-terminal residue" evidence="2">
    <location>
        <position position="1"/>
    </location>
</feature>
<comment type="caution">
    <text evidence="2">The sequence shown here is derived from an EMBL/GenBank/DDBJ whole genome shotgun (WGS) entry which is preliminary data.</text>
</comment>
<organism evidence="2 3">
    <name type="scientific">Streblomastix strix</name>
    <dbReference type="NCBI Taxonomy" id="222440"/>
    <lineage>
        <taxon>Eukaryota</taxon>
        <taxon>Metamonada</taxon>
        <taxon>Preaxostyla</taxon>
        <taxon>Oxymonadida</taxon>
        <taxon>Streblomastigidae</taxon>
        <taxon>Streblomastix</taxon>
    </lineage>
</organism>
<feature type="compositionally biased region" description="Basic and acidic residues" evidence="1">
    <location>
        <begin position="81"/>
        <end position="93"/>
    </location>
</feature>
<protein>
    <submittedName>
        <fullName evidence="2">Uncharacterized protein</fullName>
    </submittedName>
</protein>
<accession>A0A5J4V108</accession>
<dbReference type="Proteomes" id="UP000324800">
    <property type="component" value="Unassembled WGS sequence"/>
</dbReference>
<evidence type="ECO:0000313" key="2">
    <source>
        <dbReference type="EMBL" id="KAA6376656.1"/>
    </source>
</evidence>
<feature type="region of interest" description="Disordered" evidence="1">
    <location>
        <begin position="1"/>
        <end position="99"/>
    </location>
</feature>
<dbReference type="AlphaFoldDB" id="A0A5J4V108"/>
<sequence>SLPKSEGFQFPSDKSDIFTPQKENTIDPQISISPNPVEQQQHNKLQSSPVPQIPQYNPKGRGRGDGPIHQTSLSLVGLGDYKSKSNVGKDRVILSKTKK</sequence>